<dbReference type="WBParaSite" id="Minc3s00393g11541">
    <property type="protein sequence ID" value="Minc3s00393g11541"/>
    <property type="gene ID" value="Minc3s00393g11541"/>
</dbReference>
<dbReference type="PANTHER" id="PTHR32170:SF3">
    <property type="entry name" value="PROTEASOME ACTIVATOR COMPLEX SUBUNIT 4"/>
    <property type="match status" value="1"/>
</dbReference>
<dbReference type="GO" id="GO:0010499">
    <property type="term" value="P:proteasomal ubiquitin-independent protein catabolic process"/>
    <property type="evidence" value="ECO:0007669"/>
    <property type="project" value="TreeGrafter"/>
</dbReference>
<keyword evidence="3" id="KW-1185">Reference proteome</keyword>
<dbReference type="InterPro" id="IPR035309">
    <property type="entry name" value="PSME4"/>
</dbReference>
<evidence type="ECO:0000259" key="2">
    <source>
        <dbReference type="Pfam" id="PF23096"/>
    </source>
</evidence>
<dbReference type="GO" id="GO:0016504">
    <property type="term" value="F:peptidase activator activity"/>
    <property type="evidence" value="ECO:0007669"/>
    <property type="project" value="InterPro"/>
</dbReference>
<accession>A0A914LBZ3</accession>
<dbReference type="Pfam" id="PF16507">
    <property type="entry name" value="HEAT_PSME4_mid"/>
    <property type="match status" value="1"/>
</dbReference>
<reference evidence="4" key="1">
    <citation type="submission" date="2022-11" db="UniProtKB">
        <authorList>
            <consortium name="WormBaseParasite"/>
        </authorList>
    </citation>
    <scope>IDENTIFICATION</scope>
</reference>
<feature type="domain" description="Proteasome activator complex subunit 4-like HEAT repeat-like" evidence="2">
    <location>
        <begin position="778"/>
        <end position="928"/>
    </location>
</feature>
<dbReference type="InterPro" id="IPR055455">
    <property type="entry name" value="HEAT_PSME4"/>
</dbReference>
<dbReference type="GO" id="GO:0070628">
    <property type="term" value="F:proteasome binding"/>
    <property type="evidence" value="ECO:0007669"/>
    <property type="project" value="InterPro"/>
</dbReference>
<evidence type="ECO:0000313" key="4">
    <source>
        <dbReference type="WBParaSite" id="Minc3s00393g11541"/>
    </source>
</evidence>
<evidence type="ECO:0000259" key="1">
    <source>
        <dbReference type="Pfam" id="PF16507"/>
    </source>
</evidence>
<feature type="domain" description="Proteasome activator Blm10 middle HEAT repeats region" evidence="1">
    <location>
        <begin position="198"/>
        <end position="419"/>
    </location>
</feature>
<evidence type="ECO:0000313" key="3">
    <source>
        <dbReference type="Proteomes" id="UP000887563"/>
    </source>
</evidence>
<dbReference type="Proteomes" id="UP000887563">
    <property type="component" value="Unplaced"/>
</dbReference>
<dbReference type="Pfam" id="PF23096">
    <property type="entry name" value="HEAT_PSME4"/>
    <property type="match status" value="1"/>
</dbReference>
<dbReference type="InterPro" id="IPR032430">
    <property type="entry name" value="Blm10_mid"/>
</dbReference>
<organism evidence="3 4">
    <name type="scientific">Meloidogyne incognita</name>
    <name type="common">Southern root-knot nematode worm</name>
    <name type="synonym">Oxyuris incognita</name>
    <dbReference type="NCBI Taxonomy" id="6306"/>
    <lineage>
        <taxon>Eukaryota</taxon>
        <taxon>Metazoa</taxon>
        <taxon>Ecdysozoa</taxon>
        <taxon>Nematoda</taxon>
        <taxon>Chromadorea</taxon>
        <taxon>Rhabditida</taxon>
        <taxon>Tylenchina</taxon>
        <taxon>Tylenchomorpha</taxon>
        <taxon>Tylenchoidea</taxon>
        <taxon>Meloidogynidae</taxon>
        <taxon>Meloidogyninae</taxon>
        <taxon>Meloidogyne</taxon>
        <taxon>Meloidogyne incognita group</taxon>
    </lineage>
</organism>
<proteinExistence type="predicted"/>
<dbReference type="GO" id="GO:0005829">
    <property type="term" value="C:cytosol"/>
    <property type="evidence" value="ECO:0007669"/>
    <property type="project" value="TreeGrafter"/>
</dbReference>
<name>A0A914LBZ3_MELIC</name>
<dbReference type="GO" id="GO:0005634">
    <property type="term" value="C:nucleus"/>
    <property type="evidence" value="ECO:0007669"/>
    <property type="project" value="TreeGrafter"/>
</dbReference>
<dbReference type="PANTHER" id="PTHR32170">
    <property type="entry name" value="PROTEASOME ACTIVATOR COMPLEX SUBUNIT 4"/>
    <property type="match status" value="1"/>
</dbReference>
<protein>
    <submittedName>
        <fullName evidence="4">Proteasome activator Blm10 mid region domain-containing protein</fullName>
    </submittedName>
</protein>
<dbReference type="AlphaFoldDB" id="A0A914LBZ3"/>
<sequence>MDAITKMAGTTQKFNFLVFSILLLKSLRNIITQTLNWHIPTDEEVEYATKLVDQFLTKPLQQLLADFKRRQRQHTKNFFEFSSQLGAPSSPLRQHRLLPYQAELEKEADNYFSNIKSGLGYSVLMRDARPGLLIWEYELDRPSLIPNSIDHLKLIPLFSPPFIRLISSAFYNKVNCCSWLSGLTLCIYYLTAYGSNPFVHITEQFFNFVNEHLFNSKPAMDAITKMAGSIVGNHPEVQFPRFFNFAVKKFEEHYHAGSELEEEVDRALIWYITFAAELVRNSPGHIIMENKTLIDSFIGKILKFKSPNIFKLVAVFAQNVLHCICSTYPIPSCLRTRYEQSFDKFLPIRHWAEPVNKDDWTLNWHIPTDEEVEYATKLVDQFLTKPLQQLLANFKDTTDKEILKILKIAHHALVACADLLPFYDGQVLNLIPMAVPNVELDVVTVPLNVKKITAADGSNYRTFLFKIVKQIGEKLLNERENDTKSSIEILHIIRTLTHERGSNSTSHQYQASSFQMTKKLLNDPLRGFPQTIESIMEGSISLMHTKRLVHRPLVGLTSTHLEALQLAFRFSTSTYALVRQTAQKVLDGSFTWWSYSYKLFIDNLVQLLENKEKTTNYEQFKGALYVLANGKQASILTRQDWEVIEKIWPALCLAESPDPSKQSIVALFDYVQDLIITNHTSFQIEFKFPDNIFKFADALLEDYEGNIHKSLPLISKELIQGSNKREAEINAKNKRTYNNIASSLCQICCNKALHWRHVDFAQTLLSLLLRRDTILHSDIILHFFQLLISDSIKTRKLATSFCASWFKINRQKAKKIIKNINLKDRGENNGVGAKWPIKFGIRKDNSFLLYDADKLPSGQKEWDNSEFHHKPHWGFYTWPKEFKVYASPLNQDWSNREYSQFTPLEQSIIGIFKDTEFLHKFASLYSLEIF</sequence>